<dbReference type="SUPFAM" id="SSF46785">
    <property type="entry name" value="Winged helix' DNA-binding domain"/>
    <property type="match status" value="1"/>
</dbReference>
<keyword evidence="2" id="KW-0238">DNA-binding</keyword>
<dbReference type="PANTHER" id="PTHR42756:SF1">
    <property type="entry name" value="TRANSCRIPTIONAL REPRESSOR OF EMRAB OPERON"/>
    <property type="match status" value="1"/>
</dbReference>
<accession>A0A7I8DNV8</accession>
<dbReference type="KEGG" id="acht:bsdcttw_31210"/>
<dbReference type="PROSITE" id="PS50995">
    <property type="entry name" value="HTH_MARR_2"/>
    <property type="match status" value="1"/>
</dbReference>
<dbReference type="Proteomes" id="UP000515703">
    <property type="component" value="Chromosome"/>
</dbReference>
<dbReference type="SMART" id="SM00347">
    <property type="entry name" value="HTH_MARR"/>
    <property type="match status" value="1"/>
</dbReference>
<dbReference type="Pfam" id="PF01047">
    <property type="entry name" value="MarR"/>
    <property type="match status" value="1"/>
</dbReference>
<evidence type="ECO:0000313" key="5">
    <source>
        <dbReference type="EMBL" id="BCK00081.1"/>
    </source>
</evidence>
<evidence type="ECO:0000259" key="4">
    <source>
        <dbReference type="PROSITE" id="PS50995"/>
    </source>
</evidence>
<proteinExistence type="predicted"/>
<keyword evidence="1" id="KW-0805">Transcription regulation</keyword>
<evidence type="ECO:0000313" key="6">
    <source>
        <dbReference type="Proteomes" id="UP000515703"/>
    </source>
</evidence>
<evidence type="ECO:0000256" key="3">
    <source>
        <dbReference type="ARBA" id="ARBA00023163"/>
    </source>
</evidence>
<dbReference type="RefSeq" id="WP_185255790.1">
    <property type="nucleotide sequence ID" value="NZ_AP023368.1"/>
</dbReference>
<reference evidence="5 6" key="2">
    <citation type="submission" date="2020-08" db="EMBL/GenBank/DDBJ databases">
        <authorList>
            <person name="Ueki A."/>
            <person name="Tonouchi A."/>
        </authorList>
    </citation>
    <scope>NUCLEOTIDE SEQUENCE [LARGE SCALE GENOMIC DNA]</scope>
    <source>
        <strain evidence="5 6">CTTW</strain>
    </source>
</reference>
<dbReference type="InterPro" id="IPR036390">
    <property type="entry name" value="WH_DNA-bd_sf"/>
</dbReference>
<dbReference type="GO" id="GO:0003700">
    <property type="term" value="F:DNA-binding transcription factor activity"/>
    <property type="evidence" value="ECO:0007669"/>
    <property type="project" value="InterPro"/>
</dbReference>
<evidence type="ECO:0000256" key="2">
    <source>
        <dbReference type="ARBA" id="ARBA00023125"/>
    </source>
</evidence>
<dbReference type="GO" id="GO:0003677">
    <property type="term" value="F:DNA binding"/>
    <property type="evidence" value="ECO:0007669"/>
    <property type="project" value="UniProtKB-KW"/>
</dbReference>
<gene>
    <name evidence="5" type="ORF">bsdcttw_31210</name>
</gene>
<dbReference type="InterPro" id="IPR036388">
    <property type="entry name" value="WH-like_DNA-bd_sf"/>
</dbReference>
<dbReference type="PANTHER" id="PTHR42756">
    <property type="entry name" value="TRANSCRIPTIONAL REGULATOR, MARR"/>
    <property type="match status" value="1"/>
</dbReference>
<dbReference type="EMBL" id="AP023368">
    <property type="protein sequence ID" value="BCK00081.1"/>
    <property type="molecule type" value="Genomic_DNA"/>
</dbReference>
<dbReference type="PRINTS" id="PR00598">
    <property type="entry name" value="HTHMARR"/>
</dbReference>
<dbReference type="AlphaFoldDB" id="A0A7I8DNV8"/>
<feature type="domain" description="HTH marR-type" evidence="4">
    <location>
        <begin position="9"/>
        <end position="144"/>
    </location>
</feature>
<dbReference type="Gene3D" id="1.10.10.10">
    <property type="entry name" value="Winged helix-like DNA-binding domain superfamily/Winged helix DNA-binding domain"/>
    <property type="match status" value="1"/>
</dbReference>
<evidence type="ECO:0000256" key="1">
    <source>
        <dbReference type="ARBA" id="ARBA00023015"/>
    </source>
</evidence>
<sequence>MNEIKQEYVDQLVSLVHTALKHYKKYQTDLCALYPQGITSTELSVIKIVHEKPDIILKEVSNSLEIPGSTLTSAIDRLEHKNLIIRTVSKKNRHSYGLELTEEGEKINAEHEREERQIWYRILSLLESEQDIESLVNLLTTIVNKFD</sequence>
<protein>
    <submittedName>
        <fullName evidence="5">MarR family transcriptional regulator</fullName>
    </submittedName>
</protein>
<name>A0A7I8DNV8_9FIRM</name>
<keyword evidence="3" id="KW-0804">Transcription</keyword>
<organism evidence="5 6">
    <name type="scientific">Anaerocolumna chitinilytica</name>
    <dbReference type="NCBI Taxonomy" id="1727145"/>
    <lineage>
        <taxon>Bacteria</taxon>
        <taxon>Bacillati</taxon>
        <taxon>Bacillota</taxon>
        <taxon>Clostridia</taxon>
        <taxon>Lachnospirales</taxon>
        <taxon>Lachnospiraceae</taxon>
        <taxon>Anaerocolumna</taxon>
    </lineage>
</organism>
<dbReference type="InterPro" id="IPR000835">
    <property type="entry name" value="HTH_MarR-typ"/>
</dbReference>
<reference evidence="5 6" key="1">
    <citation type="submission" date="2020-08" db="EMBL/GenBank/DDBJ databases">
        <title>Draft genome sequencing of an Anaerocolumna strain isolated from anoxic soil subjected to BSD treatment.</title>
        <authorList>
            <person name="Uek A."/>
            <person name="Tonouchi A."/>
        </authorList>
    </citation>
    <scope>NUCLEOTIDE SEQUENCE [LARGE SCALE GENOMIC DNA]</scope>
    <source>
        <strain evidence="5 6">CTTW</strain>
    </source>
</reference>
<keyword evidence="6" id="KW-1185">Reference proteome</keyword>